<name>A0A0A1FII0_9BURK</name>
<dbReference type="GO" id="GO:0008653">
    <property type="term" value="P:lipopolysaccharide metabolic process"/>
    <property type="evidence" value="ECO:0007669"/>
    <property type="project" value="InterPro"/>
</dbReference>
<keyword evidence="4" id="KW-0408">Iron</keyword>
<evidence type="ECO:0000256" key="2">
    <source>
        <dbReference type="ARBA" id="ARBA00022737"/>
    </source>
</evidence>
<dbReference type="HOGENOM" id="CLU_059365_1_0_4"/>
<dbReference type="HAMAP" id="MF_00994">
    <property type="entry name" value="LPS_assembly_LapB"/>
    <property type="match status" value="1"/>
</dbReference>
<accession>A0A0A1FII0</accession>
<keyword evidence="4 5" id="KW-0472">Membrane</keyword>
<comment type="similarity">
    <text evidence="4">Belongs to the LapB family.</text>
</comment>
<dbReference type="GO" id="GO:0009898">
    <property type="term" value="C:cytoplasmic side of plasma membrane"/>
    <property type="evidence" value="ECO:0007669"/>
    <property type="project" value="UniProtKB-UniRule"/>
</dbReference>
<reference evidence="8" key="1">
    <citation type="journal article" date="2014" name="Soil Biol. Biochem.">
        <title>Structure and function of bacterial communities in ageing soils: Insights from the Mendocino ecological staircase.</title>
        <authorList>
            <person name="Uroz S."/>
            <person name="Tech J.J."/>
            <person name="Sawaya N.A."/>
            <person name="Frey-Klett P."/>
            <person name="Leveau J.H.J."/>
        </authorList>
    </citation>
    <scope>NUCLEOTIDE SEQUENCE [LARGE SCALE GENOMIC DNA]</scope>
    <source>
        <strain evidence="8">Cal35</strain>
    </source>
</reference>
<feature type="binding site" evidence="4">
    <location>
        <position position="356"/>
    </location>
    <ligand>
        <name>Fe cation</name>
        <dbReference type="ChEBI" id="CHEBI:24875"/>
    </ligand>
</feature>
<feature type="topological domain" description="Cytoplasmic" evidence="4">
    <location>
        <begin position="23"/>
        <end position="391"/>
    </location>
</feature>
<dbReference type="Gene3D" id="1.25.40.10">
    <property type="entry name" value="Tetratricopeptide repeat domain"/>
    <property type="match status" value="2"/>
</dbReference>
<keyword evidence="4 5" id="KW-1133">Transmembrane helix</keyword>
<dbReference type="EMBL" id="CP009962">
    <property type="protein sequence ID" value="AIY43449.1"/>
    <property type="molecule type" value="Genomic_DNA"/>
</dbReference>
<dbReference type="InterPro" id="IPR019734">
    <property type="entry name" value="TPR_rpt"/>
</dbReference>
<dbReference type="InterPro" id="IPR051012">
    <property type="entry name" value="CellSynth/LPSAsmb/PSIAsmb"/>
</dbReference>
<dbReference type="Pfam" id="PF18073">
    <property type="entry name" value="Zn_ribbon_LapB"/>
    <property type="match status" value="1"/>
</dbReference>
<keyword evidence="7" id="KW-0346">Stress response</keyword>
<dbReference type="GO" id="GO:0005506">
    <property type="term" value="F:iron ion binding"/>
    <property type="evidence" value="ECO:0007669"/>
    <property type="project" value="UniProtKB-UniRule"/>
</dbReference>
<keyword evidence="4 5" id="KW-0812">Transmembrane</keyword>
<keyword evidence="8" id="KW-1185">Reference proteome</keyword>
<feature type="binding site" evidence="4">
    <location>
        <position position="373"/>
    </location>
    <ligand>
        <name>Fe cation</name>
        <dbReference type="ChEBI" id="CHEBI:24875"/>
    </ligand>
</feature>
<comment type="subcellular location">
    <subcellularLocation>
        <location evidence="4">Cell inner membrane</location>
        <topology evidence="4">Single-pass membrane protein</topology>
        <orientation evidence="4">Cytoplasmic side</orientation>
    </subcellularLocation>
</comment>
<dbReference type="GO" id="GO:0046890">
    <property type="term" value="P:regulation of lipid biosynthetic process"/>
    <property type="evidence" value="ECO:0007669"/>
    <property type="project" value="UniProtKB-UniRule"/>
</dbReference>
<gene>
    <name evidence="7" type="primary">yciM</name>
    <name evidence="4" type="synonym">lapB</name>
    <name evidence="7" type="ORF">LT85_4291</name>
</gene>
<feature type="domain" description="LapB rubredoxin metal binding" evidence="6">
    <location>
        <begin position="354"/>
        <end position="378"/>
    </location>
</feature>
<dbReference type="InterPro" id="IPR041166">
    <property type="entry name" value="Rubredoxin_2"/>
</dbReference>
<protein>
    <recommendedName>
        <fullName evidence="4">Lipopolysaccharide assembly protein B</fullName>
    </recommendedName>
</protein>
<dbReference type="AlphaFoldDB" id="A0A0A1FII0"/>
<dbReference type="NCBIfam" id="NF008755">
    <property type="entry name" value="PRK11788.1-3"/>
    <property type="match status" value="1"/>
</dbReference>
<proteinExistence type="inferred from homology"/>
<dbReference type="NCBIfam" id="NF008757">
    <property type="entry name" value="PRK11788.1-5"/>
    <property type="match status" value="1"/>
</dbReference>
<dbReference type="OrthoDB" id="507476at2"/>
<dbReference type="InterPro" id="IPR011990">
    <property type="entry name" value="TPR-like_helical_dom_sf"/>
</dbReference>
<keyword evidence="3 4" id="KW-0802">TPR repeat</keyword>
<dbReference type="RefSeq" id="WP_038492945.1">
    <property type="nucleotide sequence ID" value="NZ_CP009962.1"/>
</dbReference>
<feature type="transmembrane region" description="Helical" evidence="5">
    <location>
        <begin position="6"/>
        <end position="26"/>
    </location>
</feature>
<organism evidence="7 8">
    <name type="scientific">Collimonas arenae</name>
    <dbReference type="NCBI Taxonomy" id="279058"/>
    <lineage>
        <taxon>Bacteria</taxon>
        <taxon>Pseudomonadati</taxon>
        <taxon>Pseudomonadota</taxon>
        <taxon>Betaproteobacteria</taxon>
        <taxon>Burkholderiales</taxon>
        <taxon>Oxalobacteraceae</taxon>
        <taxon>Collimonas</taxon>
    </lineage>
</organism>
<keyword evidence="1 4" id="KW-0479">Metal-binding</keyword>
<dbReference type="Proteomes" id="UP000030302">
    <property type="component" value="Chromosome"/>
</dbReference>
<dbReference type="Pfam" id="PF13432">
    <property type="entry name" value="TPR_16"/>
    <property type="match status" value="2"/>
</dbReference>
<evidence type="ECO:0000259" key="6">
    <source>
        <dbReference type="Pfam" id="PF18073"/>
    </source>
</evidence>
<evidence type="ECO:0000256" key="1">
    <source>
        <dbReference type="ARBA" id="ARBA00022723"/>
    </source>
</evidence>
<feature type="binding site" evidence="4">
    <location>
        <position position="370"/>
    </location>
    <ligand>
        <name>Fe cation</name>
        <dbReference type="ChEBI" id="CHEBI:24875"/>
    </ligand>
</feature>
<evidence type="ECO:0000256" key="3">
    <source>
        <dbReference type="ARBA" id="ARBA00022803"/>
    </source>
</evidence>
<keyword evidence="2 4" id="KW-0677">Repeat</keyword>
<dbReference type="PANTHER" id="PTHR45586">
    <property type="entry name" value="TPR REPEAT-CONTAINING PROTEIN PA4667"/>
    <property type="match status" value="1"/>
</dbReference>
<evidence type="ECO:0000313" key="7">
    <source>
        <dbReference type="EMBL" id="AIY43449.1"/>
    </source>
</evidence>
<evidence type="ECO:0000313" key="8">
    <source>
        <dbReference type="Proteomes" id="UP000030302"/>
    </source>
</evidence>
<comment type="function">
    <text evidence="4">Modulates cellular lipopolysaccharide (LPS) levels by regulating LpxC, which is involved in lipid A biosynthesis. May act by modulating the proteolytic activity of FtsH towards LpxC. May also coordinate assembly of proteins involved in LPS synthesis at the plasma membrane.</text>
</comment>
<dbReference type="KEGG" id="care:LT85_4291"/>
<feature type="binding site" evidence="4">
    <location>
        <position position="359"/>
    </location>
    <ligand>
        <name>Fe cation</name>
        <dbReference type="ChEBI" id="CHEBI:24875"/>
    </ligand>
</feature>
<keyword evidence="4" id="KW-1003">Cell membrane</keyword>
<evidence type="ECO:0000256" key="5">
    <source>
        <dbReference type="SAM" id="Phobius"/>
    </source>
</evidence>
<dbReference type="STRING" id="279058.LT85_4291"/>
<keyword evidence="4" id="KW-0997">Cell inner membrane</keyword>
<sequence length="391" mass="44406">MEFEIWWLLGIPVFFGLGWIAARVDINQLISESRSLPRGYFKGLNFLLNEQPDKAIDAFIEIVKLDPETAELHFALGNLFRRRGETERAIRVHQNLLARPDLAQEHRLHAQYELGQDYLKAGLLDRAEESFHLLAGSQYGAQAGRALLEIYQREKEWLRAIEAAQTLQQSGAGGRQKEIAQFYCELAQDELVDGHPEQAMSLLEKALGNDRNSVRATMLLGDVHLAQGDVEAALHAWRRVEQQSVLHVALVAQRLMDGYRAVGRPHEGVNLLRSYLAEASSIDLLEVVFKAVLELDGVEATNQLVGDELRRTPTLLGLDKLLEARLMKVAPEMHSELSVVKNLVHGYTQKLARYQCSHCGFKARQFYWQCPGCSRWETYPPRRTEELNVMN</sequence>
<dbReference type="SMART" id="SM00028">
    <property type="entry name" value="TPR"/>
    <property type="match status" value="4"/>
</dbReference>
<dbReference type="SUPFAM" id="SSF48452">
    <property type="entry name" value="TPR-like"/>
    <property type="match status" value="1"/>
</dbReference>
<dbReference type="InterPro" id="IPR030865">
    <property type="entry name" value="LapB"/>
</dbReference>
<evidence type="ECO:0000256" key="4">
    <source>
        <dbReference type="HAMAP-Rule" id="MF_00994"/>
    </source>
</evidence>
<dbReference type="PANTHER" id="PTHR45586:SF1">
    <property type="entry name" value="LIPOPOLYSACCHARIDE ASSEMBLY PROTEIN B"/>
    <property type="match status" value="1"/>
</dbReference>